<reference evidence="1 2" key="1">
    <citation type="journal article" date="2013" name="Nature">
        <title>Insights into bilaterian evolution from three spiralian genomes.</title>
        <authorList>
            <person name="Simakov O."/>
            <person name="Marletaz F."/>
            <person name="Cho S.J."/>
            <person name="Edsinger-Gonzales E."/>
            <person name="Havlak P."/>
            <person name="Hellsten U."/>
            <person name="Kuo D.H."/>
            <person name="Larsson T."/>
            <person name="Lv J."/>
            <person name="Arendt D."/>
            <person name="Savage R."/>
            <person name="Osoegawa K."/>
            <person name="de Jong P."/>
            <person name="Grimwood J."/>
            <person name="Chapman J.A."/>
            <person name="Shapiro H."/>
            <person name="Aerts A."/>
            <person name="Otillar R.P."/>
            <person name="Terry A.Y."/>
            <person name="Boore J.L."/>
            <person name="Grigoriev I.V."/>
            <person name="Lindberg D.R."/>
            <person name="Seaver E.C."/>
            <person name="Weisblat D.A."/>
            <person name="Putnam N.H."/>
            <person name="Rokhsar D.S."/>
        </authorList>
    </citation>
    <scope>NUCLEOTIDE SEQUENCE [LARGE SCALE GENOMIC DNA]</scope>
</reference>
<dbReference type="GeneID" id="20233993"/>
<dbReference type="AlphaFoldDB" id="V4BA36"/>
<dbReference type="KEGG" id="lgi:LOTGIDRAFT_138071"/>
<keyword evidence="2" id="KW-1185">Reference proteome</keyword>
<evidence type="ECO:0000313" key="1">
    <source>
        <dbReference type="EMBL" id="ESP02662.1"/>
    </source>
</evidence>
<gene>
    <name evidence="1" type="ORF">LOTGIDRAFT_138071</name>
</gene>
<feature type="non-terminal residue" evidence="1">
    <location>
        <position position="1"/>
    </location>
</feature>
<dbReference type="Proteomes" id="UP000030746">
    <property type="component" value="Unassembled WGS sequence"/>
</dbReference>
<protein>
    <submittedName>
        <fullName evidence="1">Uncharacterized protein</fullName>
    </submittedName>
</protein>
<dbReference type="OMA" id="TEMEVDY"/>
<proteinExistence type="predicted"/>
<dbReference type="RefSeq" id="XP_009046683.1">
    <property type="nucleotide sequence ID" value="XM_009048435.1"/>
</dbReference>
<dbReference type="EMBL" id="KB200149">
    <property type="protein sequence ID" value="ESP02662.1"/>
    <property type="molecule type" value="Genomic_DNA"/>
</dbReference>
<sequence>YLSINFSVQFQPWFKFMKLIEDTHESGLVDCDFTPCRDFQDMEFLIGSKRIRYVPNAGGNSVNSEVLSFELLGRCFGARLVKTEMEVSYFPQGGSITDYVTEIGGTVLGVSVTRAMKYFGDYTEEDAHHLLMKKLRGVNQSSRNTCESWTKQILHVWTTSAHVTDVITRVYDSDIPEDLKSNTLVLVSTAAESDFIFSNS</sequence>
<dbReference type="OrthoDB" id="10260545at2759"/>
<name>V4BA36_LOTGI</name>
<dbReference type="CTD" id="20233993"/>
<accession>V4BA36</accession>
<dbReference type="HOGENOM" id="CLU_1121331_0_0_1"/>
<organism evidence="1 2">
    <name type="scientific">Lottia gigantea</name>
    <name type="common">Giant owl limpet</name>
    <dbReference type="NCBI Taxonomy" id="225164"/>
    <lineage>
        <taxon>Eukaryota</taxon>
        <taxon>Metazoa</taxon>
        <taxon>Spiralia</taxon>
        <taxon>Lophotrochozoa</taxon>
        <taxon>Mollusca</taxon>
        <taxon>Gastropoda</taxon>
        <taxon>Patellogastropoda</taxon>
        <taxon>Lottioidea</taxon>
        <taxon>Lottiidae</taxon>
        <taxon>Lottia</taxon>
    </lineage>
</organism>
<evidence type="ECO:0000313" key="2">
    <source>
        <dbReference type="Proteomes" id="UP000030746"/>
    </source>
</evidence>